<dbReference type="HOGENOM" id="CLU_079909_1_1_6"/>
<comment type="subcellular location">
    <subcellularLocation>
        <location evidence="1">Cell membrane</location>
        <topology evidence="1">Multi-pass membrane protein</topology>
    </subcellularLocation>
</comment>
<dbReference type="OrthoDB" id="21094at2"/>
<dbReference type="KEGG" id="wbr:yhgN"/>
<feature type="transmembrane region" description="Helical" evidence="7">
    <location>
        <begin position="6"/>
        <end position="28"/>
    </location>
</feature>
<proteinExistence type="inferred from homology"/>
<dbReference type="PANTHER" id="PTHR33508">
    <property type="entry name" value="UPF0056 MEMBRANE PROTEIN YHCE"/>
    <property type="match status" value="1"/>
</dbReference>
<dbReference type="eggNOG" id="COG2095">
    <property type="taxonomic scope" value="Bacteria"/>
</dbReference>
<keyword evidence="9" id="KW-1185">Reference proteome</keyword>
<evidence type="ECO:0000256" key="1">
    <source>
        <dbReference type="ARBA" id="ARBA00004651"/>
    </source>
</evidence>
<organism evidence="8 9">
    <name type="scientific">Wigglesworthia glossinidia brevipalpis</name>
    <dbReference type="NCBI Taxonomy" id="36870"/>
    <lineage>
        <taxon>Bacteria</taxon>
        <taxon>Pseudomonadati</taxon>
        <taxon>Pseudomonadota</taxon>
        <taxon>Gammaproteobacteria</taxon>
        <taxon>Enterobacterales</taxon>
        <taxon>Erwiniaceae</taxon>
        <taxon>Wigglesworthia</taxon>
    </lineage>
</organism>
<evidence type="ECO:0000256" key="5">
    <source>
        <dbReference type="ARBA" id="ARBA00022989"/>
    </source>
</evidence>
<feature type="transmembrane region" description="Helical" evidence="7">
    <location>
        <begin position="63"/>
        <end position="85"/>
    </location>
</feature>
<dbReference type="AlphaFoldDB" id="Q8D2B2"/>
<dbReference type="PANTHER" id="PTHR33508:SF10">
    <property type="entry name" value="UPF0056 INNER MEMBRANE PROTEIN YHGN"/>
    <property type="match status" value="1"/>
</dbReference>
<feature type="transmembrane region" description="Helical" evidence="7">
    <location>
        <begin position="137"/>
        <end position="158"/>
    </location>
</feature>
<comment type="similarity">
    <text evidence="2 7">Belongs to the UPF0056 (MarC) family.</text>
</comment>
<feature type="transmembrane region" description="Helical" evidence="7">
    <location>
        <begin position="170"/>
        <end position="187"/>
    </location>
</feature>
<dbReference type="STRING" id="36870.gene:10368945"/>
<feature type="transmembrane region" description="Helical" evidence="7">
    <location>
        <begin position="105"/>
        <end position="125"/>
    </location>
</feature>
<reference evidence="8 9" key="1">
    <citation type="journal article" date="2002" name="Nat. Genet.">
        <title>Genome sequence of the endocellular obligate symbiont of tsetse flies, Wigglesworthia glossinidia.</title>
        <authorList>
            <person name="Akman L."/>
            <person name="Yamashita A."/>
            <person name="Watanabe H."/>
            <person name="Oshima K."/>
            <person name="Shiba T."/>
            <person name="Hattori M."/>
            <person name="Aksoy S."/>
        </authorList>
    </citation>
    <scope>NUCLEOTIDE SEQUENCE [LARGE SCALE GENOMIC DNA]</scope>
</reference>
<dbReference type="NCBIfam" id="TIGR00427">
    <property type="entry name" value="NAAT family transporter"/>
    <property type="match status" value="1"/>
</dbReference>
<feature type="transmembrane region" description="Helical" evidence="7">
    <location>
        <begin position="40"/>
        <end position="57"/>
    </location>
</feature>
<gene>
    <name evidence="8" type="primary">yhgN</name>
</gene>
<keyword evidence="6 7" id="KW-0472">Membrane</keyword>
<dbReference type="GO" id="GO:0005886">
    <property type="term" value="C:plasma membrane"/>
    <property type="evidence" value="ECO:0007669"/>
    <property type="project" value="UniProtKB-SubCell"/>
</dbReference>
<evidence type="ECO:0000256" key="2">
    <source>
        <dbReference type="ARBA" id="ARBA00009784"/>
    </source>
</evidence>
<keyword evidence="4 7" id="KW-0812">Transmembrane</keyword>
<dbReference type="Pfam" id="PF01914">
    <property type="entry name" value="MarC"/>
    <property type="match status" value="1"/>
</dbReference>
<evidence type="ECO:0000313" key="9">
    <source>
        <dbReference type="Proteomes" id="UP000000562"/>
    </source>
</evidence>
<keyword evidence="3" id="KW-1003">Cell membrane</keyword>
<dbReference type="EMBL" id="BA000021">
    <property type="protein sequence ID" value="BAC24588.1"/>
    <property type="molecule type" value="Genomic_DNA"/>
</dbReference>
<dbReference type="Proteomes" id="UP000000562">
    <property type="component" value="Chromosome"/>
</dbReference>
<evidence type="ECO:0000256" key="3">
    <source>
        <dbReference type="ARBA" id="ARBA00022475"/>
    </source>
</evidence>
<keyword evidence="5 7" id="KW-1133">Transmembrane helix</keyword>
<evidence type="ECO:0000256" key="4">
    <source>
        <dbReference type="ARBA" id="ARBA00022692"/>
    </source>
</evidence>
<evidence type="ECO:0000256" key="6">
    <source>
        <dbReference type="ARBA" id="ARBA00023136"/>
    </source>
</evidence>
<evidence type="ECO:0000313" key="8">
    <source>
        <dbReference type="EMBL" id="BAC24588.1"/>
    </source>
</evidence>
<name>Q8D2B2_WIGBR</name>
<evidence type="ECO:0000256" key="7">
    <source>
        <dbReference type="RuleBase" id="RU362048"/>
    </source>
</evidence>
<protein>
    <submittedName>
        <fullName evidence="8">YhgN protein</fullName>
    </submittedName>
</protein>
<dbReference type="InterPro" id="IPR002771">
    <property type="entry name" value="Multi_antbiot-R_MarC"/>
</dbReference>
<sequence length="197" mass="22684">MDKYLSNIILLFFIIDPLGNLPVILSMLSSFEAKKKRLIILREMLIALILMIIFLFYGEKVLFIFNIKMEIISISGGIILFLMSIKMIFKENENNVIKKEKKAPFIVPIAIPLLAGPGVFSTLIFLSDKNVNKSYEILLSLIIAWTFSLIIFLFSTIISNFFNEKRSNEIERLMGLILIMISVQMIFEGVKNYFLIN</sequence>
<accession>Q8D2B2</accession>